<proteinExistence type="predicted"/>
<dbReference type="Pfam" id="PF13579">
    <property type="entry name" value="Glyco_trans_4_4"/>
    <property type="match status" value="1"/>
</dbReference>
<keyword evidence="3" id="KW-0808">Transferase</keyword>
<accession>A0ABV7V8H4</accession>
<feature type="non-terminal residue" evidence="3">
    <location>
        <position position="1"/>
    </location>
</feature>
<dbReference type="Gene3D" id="3.40.50.2000">
    <property type="entry name" value="Glycogen Phosphorylase B"/>
    <property type="match status" value="4"/>
</dbReference>
<evidence type="ECO:0000313" key="3">
    <source>
        <dbReference type="EMBL" id="MFC3672961.1"/>
    </source>
</evidence>
<dbReference type="EMBL" id="JBHRYE010000030">
    <property type="protein sequence ID" value="MFC3672961.1"/>
    <property type="molecule type" value="Genomic_DNA"/>
</dbReference>
<dbReference type="EC" id="2.4.-.-" evidence="3"/>
<dbReference type="CDD" id="cd03794">
    <property type="entry name" value="GT4_WbuB-like"/>
    <property type="match status" value="1"/>
</dbReference>
<dbReference type="Pfam" id="PF00534">
    <property type="entry name" value="Glycos_transf_1"/>
    <property type="match status" value="2"/>
</dbReference>
<reference evidence="4" key="1">
    <citation type="journal article" date="2019" name="Int. J. Syst. Evol. Microbiol.">
        <title>The Global Catalogue of Microorganisms (GCM) 10K type strain sequencing project: providing services to taxonomists for standard genome sequencing and annotation.</title>
        <authorList>
            <consortium name="The Broad Institute Genomics Platform"/>
            <consortium name="The Broad Institute Genome Sequencing Center for Infectious Disease"/>
            <person name="Wu L."/>
            <person name="Ma J."/>
        </authorList>
    </citation>
    <scope>NUCLEOTIDE SEQUENCE [LARGE SCALE GENOMIC DNA]</scope>
    <source>
        <strain evidence="4">KCTC 42224</strain>
    </source>
</reference>
<dbReference type="PANTHER" id="PTHR45947">
    <property type="entry name" value="SULFOQUINOVOSYL TRANSFERASE SQD2"/>
    <property type="match status" value="1"/>
</dbReference>
<feature type="domain" description="Glycosyltransferase subfamily 4-like N-terminal" evidence="2">
    <location>
        <begin position="266"/>
        <end position="445"/>
    </location>
</feature>
<evidence type="ECO:0000313" key="4">
    <source>
        <dbReference type="Proteomes" id="UP001595683"/>
    </source>
</evidence>
<dbReference type="InterPro" id="IPR028098">
    <property type="entry name" value="Glyco_trans_4-like_N"/>
</dbReference>
<dbReference type="SUPFAM" id="SSF53756">
    <property type="entry name" value="UDP-Glycosyltransferase/glycogen phosphorylase"/>
    <property type="match status" value="2"/>
</dbReference>
<evidence type="ECO:0000259" key="2">
    <source>
        <dbReference type="Pfam" id="PF13579"/>
    </source>
</evidence>
<dbReference type="InterPro" id="IPR001296">
    <property type="entry name" value="Glyco_trans_1"/>
</dbReference>
<dbReference type="RefSeq" id="WP_379541404.1">
    <property type="nucleotide sequence ID" value="NZ_JBHRYE010000030.1"/>
</dbReference>
<evidence type="ECO:0000259" key="1">
    <source>
        <dbReference type="Pfam" id="PF00534"/>
    </source>
</evidence>
<name>A0ABV7V8H4_9SPHN</name>
<keyword evidence="4" id="KW-1185">Reference proteome</keyword>
<dbReference type="Proteomes" id="UP001595683">
    <property type="component" value="Unassembled WGS sequence"/>
</dbReference>
<keyword evidence="3" id="KW-0328">Glycosyltransferase</keyword>
<feature type="domain" description="Glycosyl transferase family 1" evidence="1">
    <location>
        <begin position="5"/>
        <end position="70"/>
    </location>
</feature>
<protein>
    <submittedName>
        <fullName evidence="3">Glycosyltransferase</fullName>
        <ecNumber evidence="3">2.4.-.-</ecNumber>
    </submittedName>
</protein>
<feature type="domain" description="Glycosyl transferase family 1" evidence="1">
    <location>
        <begin position="463"/>
        <end position="640"/>
    </location>
</feature>
<sequence>ELVPPIKLVEAMALGLPAVVPDLPVFRAEAQEGQTALFFTPGDAADLARALAVLATDPDRARRLGQAARQHAHGNREWNAIAQAVVQTLPSRDVDAQDADAEMAEPDTGWIVPEADRLIAALGQGDAAPARAAMAATAFADGAQAAREWLRLGKAAGEHGHLPAERLAAEEAVALDRGLGTLAGAYAAAQRAGAFALCAQWMLEMQHHPEARTDRAALTRIERLGQGLAGQLDLLHLIAPRRPRVLAPVPGRVCYMLHNSLPYATGGYATRTHGLASGLIAAGIDLMAMTRPGFPHDAVAELAETDVPEAEVIDGVPYLRTPAPARTNMRYVHYVPAAARALEQRYRALRPALVMAASNHLVALPALIAARRLGIPFAYEVRGFWEVTKMSREESYRETPAYQVQERLEAAIAQAADQVFTLTGPMAEELVARGVTRESIALLPNSCDPARFAPRPRDAQRAQALGIPGDVPVIGYVGTFVDYEGLDDLAIACARLKAQRREFRLLLVGSENTSGTERGPITEAIAAIAEAGGFADWLIMPGRVPHDEVESWYSLIDICPFPRKPWPVCEMVSPMKPLEALAMEKAVVVSDVRALAEMIADGQTGLAFAKGDAGSLAQTLARLIDEPGLRARLGRQGRAWVRDARTWRGAGETAARLLHPWLAQDDPLLVPEAAE</sequence>
<organism evidence="3 4">
    <name type="scientific">Novosphingobium pokkalii</name>
    <dbReference type="NCBI Taxonomy" id="1770194"/>
    <lineage>
        <taxon>Bacteria</taxon>
        <taxon>Pseudomonadati</taxon>
        <taxon>Pseudomonadota</taxon>
        <taxon>Alphaproteobacteria</taxon>
        <taxon>Sphingomonadales</taxon>
        <taxon>Sphingomonadaceae</taxon>
        <taxon>Novosphingobium</taxon>
    </lineage>
</organism>
<dbReference type="PANTHER" id="PTHR45947:SF3">
    <property type="entry name" value="SULFOQUINOVOSYL TRANSFERASE SQD2"/>
    <property type="match status" value="1"/>
</dbReference>
<dbReference type="InterPro" id="IPR050194">
    <property type="entry name" value="Glycosyltransferase_grp1"/>
</dbReference>
<comment type="caution">
    <text evidence="3">The sequence shown here is derived from an EMBL/GenBank/DDBJ whole genome shotgun (WGS) entry which is preliminary data.</text>
</comment>
<dbReference type="GO" id="GO:0016757">
    <property type="term" value="F:glycosyltransferase activity"/>
    <property type="evidence" value="ECO:0007669"/>
    <property type="project" value="UniProtKB-KW"/>
</dbReference>
<gene>
    <name evidence="3" type="ORF">ACFOOT_16205</name>
</gene>